<dbReference type="Proteomes" id="UP000828941">
    <property type="component" value="Chromosome 13"/>
</dbReference>
<name>A0ACB9KPV6_BAUVA</name>
<dbReference type="EMBL" id="CM039438">
    <property type="protein sequence ID" value="KAI4299253.1"/>
    <property type="molecule type" value="Genomic_DNA"/>
</dbReference>
<proteinExistence type="predicted"/>
<protein>
    <submittedName>
        <fullName evidence="1">Uncharacterized protein</fullName>
    </submittedName>
</protein>
<reference evidence="1 2" key="1">
    <citation type="journal article" date="2022" name="DNA Res.">
        <title>Chromosomal-level genome assembly of the orchid tree Bauhinia variegata (Leguminosae; Cercidoideae) supports the allotetraploid origin hypothesis of Bauhinia.</title>
        <authorList>
            <person name="Zhong Y."/>
            <person name="Chen Y."/>
            <person name="Zheng D."/>
            <person name="Pang J."/>
            <person name="Liu Y."/>
            <person name="Luo S."/>
            <person name="Meng S."/>
            <person name="Qian L."/>
            <person name="Wei D."/>
            <person name="Dai S."/>
            <person name="Zhou R."/>
        </authorList>
    </citation>
    <scope>NUCLEOTIDE SEQUENCE [LARGE SCALE GENOMIC DNA]</scope>
    <source>
        <strain evidence="1">BV-YZ2020</strain>
    </source>
</reference>
<gene>
    <name evidence="1" type="ORF">L6164_032730</name>
</gene>
<comment type="caution">
    <text evidence="1">The sequence shown here is derived from an EMBL/GenBank/DDBJ whole genome shotgun (WGS) entry which is preliminary data.</text>
</comment>
<evidence type="ECO:0000313" key="2">
    <source>
        <dbReference type="Proteomes" id="UP000828941"/>
    </source>
</evidence>
<keyword evidence="2" id="KW-1185">Reference proteome</keyword>
<accession>A0ACB9KPV6</accession>
<evidence type="ECO:0000313" key="1">
    <source>
        <dbReference type="EMBL" id="KAI4299253.1"/>
    </source>
</evidence>
<sequence>MKIILSKEFFNPLTVLLLFLVYPFCCNSLDTITPNRPLRDRDGDVLVSDKGSFALGFFSPVNSTNRYVGVWYQKVSLQTVVWVANRDTPLTDTSGVLSINSRGNLVILNNQTRSEKPIWSANGSVPVFSPNTSAKLLDTGNFVLVESGSQNMIWQSFDYLSNTMLPFMKLGLDRKTGLNRFLTSWRSSIDPGTGNLTYRIDPTGVPQMFLYKNGAPLWRVGSWTGQRWSGVPEMTNNFIFNVSYVDNANEVSIMYGVTDPRVFSRMVVEDTGHVRRSTWQAQEHRWFEFWYDPKEDCDNYKRCGANSNCNPYIEDQFECDCLPGFEPKFSREWFLRDASSGCVRNRNVSTCQSGEGFVQVARVKTPDTSKARVDTSLSLKACEEKCLKDCSCAAYTSADERTGSGCLTWHGDMVDTRTYTSAGQNLYIRVDARELAKYAKKQHGPLGVKGMIAVIVVSVFVILLLIVYIVHWFVRRKKQVRRKYGKYPSTIDFNDSPSIEDLQGRQNSDLPFFDLRDIVEATDNFSPDNKLGQGGFGSVYKGLLSNGMAIAVKRLSRIFGGEQIEANTNRVVGTYGYMSPEYAMEGIFSIKSDIYSFGVLILEIITGRKNSGHYEDITSSTLVGHIWDLWREGRALEIVDPSMGDTCLEHEVLRCIQIGLLCVQDYPTDRPTMSVVISMLGNDTTLPTPKQPVFIFKRYTHTSTDQSTSEGMNSVNGVSITMIEAR</sequence>
<organism evidence="1 2">
    <name type="scientific">Bauhinia variegata</name>
    <name type="common">Purple orchid tree</name>
    <name type="synonym">Phanera variegata</name>
    <dbReference type="NCBI Taxonomy" id="167791"/>
    <lineage>
        <taxon>Eukaryota</taxon>
        <taxon>Viridiplantae</taxon>
        <taxon>Streptophyta</taxon>
        <taxon>Embryophyta</taxon>
        <taxon>Tracheophyta</taxon>
        <taxon>Spermatophyta</taxon>
        <taxon>Magnoliopsida</taxon>
        <taxon>eudicotyledons</taxon>
        <taxon>Gunneridae</taxon>
        <taxon>Pentapetalae</taxon>
        <taxon>rosids</taxon>
        <taxon>fabids</taxon>
        <taxon>Fabales</taxon>
        <taxon>Fabaceae</taxon>
        <taxon>Cercidoideae</taxon>
        <taxon>Cercideae</taxon>
        <taxon>Bauhiniinae</taxon>
        <taxon>Bauhinia</taxon>
    </lineage>
</organism>